<gene>
    <name evidence="1" type="ORF">BDN72DRAFT_79784</name>
</gene>
<accession>A0ACD3B9P5</accession>
<name>A0ACD3B9P5_9AGAR</name>
<organism evidence="1 2">
    <name type="scientific">Pluteus cervinus</name>
    <dbReference type="NCBI Taxonomy" id="181527"/>
    <lineage>
        <taxon>Eukaryota</taxon>
        <taxon>Fungi</taxon>
        <taxon>Dikarya</taxon>
        <taxon>Basidiomycota</taxon>
        <taxon>Agaricomycotina</taxon>
        <taxon>Agaricomycetes</taxon>
        <taxon>Agaricomycetidae</taxon>
        <taxon>Agaricales</taxon>
        <taxon>Pluteineae</taxon>
        <taxon>Pluteaceae</taxon>
        <taxon>Pluteus</taxon>
    </lineage>
</organism>
<proteinExistence type="predicted"/>
<protein>
    <submittedName>
        <fullName evidence="1">Uncharacterized protein</fullName>
    </submittedName>
</protein>
<keyword evidence="2" id="KW-1185">Reference proteome</keyword>
<dbReference type="Proteomes" id="UP000308600">
    <property type="component" value="Unassembled WGS sequence"/>
</dbReference>
<dbReference type="EMBL" id="ML208269">
    <property type="protein sequence ID" value="TFK74282.1"/>
    <property type="molecule type" value="Genomic_DNA"/>
</dbReference>
<evidence type="ECO:0000313" key="2">
    <source>
        <dbReference type="Proteomes" id="UP000308600"/>
    </source>
</evidence>
<reference evidence="1 2" key="1">
    <citation type="journal article" date="2019" name="Nat. Ecol. Evol.">
        <title>Megaphylogeny resolves global patterns of mushroom evolution.</title>
        <authorList>
            <person name="Varga T."/>
            <person name="Krizsan K."/>
            <person name="Foldi C."/>
            <person name="Dima B."/>
            <person name="Sanchez-Garcia M."/>
            <person name="Sanchez-Ramirez S."/>
            <person name="Szollosi G.J."/>
            <person name="Szarkandi J.G."/>
            <person name="Papp V."/>
            <person name="Albert L."/>
            <person name="Andreopoulos W."/>
            <person name="Angelini C."/>
            <person name="Antonin V."/>
            <person name="Barry K.W."/>
            <person name="Bougher N.L."/>
            <person name="Buchanan P."/>
            <person name="Buyck B."/>
            <person name="Bense V."/>
            <person name="Catcheside P."/>
            <person name="Chovatia M."/>
            <person name="Cooper J."/>
            <person name="Damon W."/>
            <person name="Desjardin D."/>
            <person name="Finy P."/>
            <person name="Geml J."/>
            <person name="Haridas S."/>
            <person name="Hughes K."/>
            <person name="Justo A."/>
            <person name="Karasinski D."/>
            <person name="Kautmanova I."/>
            <person name="Kiss B."/>
            <person name="Kocsube S."/>
            <person name="Kotiranta H."/>
            <person name="LaButti K.M."/>
            <person name="Lechner B.E."/>
            <person name="Liimatainen K."/>
            <person name="Lipzen A."/>
            <person name="Lukacs Z."/>
            <person name="Mihaltcheva S."/>
            <person name="Morgado L.N."/>
            <person name="Niskanen T."/>
            <person name="Noordeloos M.E."/>
            <person name="Ohm R.A."/>
            <person name="Ortiz-Santana B."/>
            <person name="Ovrebo C."/>
            <person name="Racz N."/>
            <person name="Riley R."/>
            <person name="Savchenko A."/>
            <person name="Shiryaev A."/>
            <person name="Soop K."/>
            <person name="Spirin V."/>
            <person name="Szebenyi C."/>
            <person name="Tomsovsky M."/>
            <person name="Tulloss R.E."/>
            <person name="Uehling J."/>
            <person name="Grigoriev I.V."/>
            <person name="Vagvolgyi C."/>
            <person name="Papp T."/>
            <person name="Martin F.M."/>
            <person name="Miettinen O."/>
            <person name="Hibbett D.S."/>
            <person name="Nagy L.G."/>
        </authorList>
    </citation>
    <scope>NUCLEOTIDE SEQUENCE [LARGE SCALE GENOMIC DNA]</scope>
    <source>
        <strain evidence="1 2">NL-1719</strain>
    </source>
</reference>
<evidence type="ECO:0000313" key="1">
    <source>
        <dbReference type="EMBL" id="TFK74282.1"/>
    </source>
</evidence>
<sequence length="559" mass="62452">MDNSPLRHIPTELILEITGSLTPDHFSVLNLAQTCQHLNRLIMPSFLPLFGLETASDTLEINLPSFEVVNHFDILSVLLAARAHIPSVKRFSCHLPGKSDHVITHFHRLTPFISRLSSLGSVEIVFSQKEDWNIASGDIKDLRRWIHAFEALFNAFIERGCSELTVRRGSIFDLAFYVRNSIDTVAAVDWVEADGPSSRLLNNKKIATTLKGRHWSWLRHPDFTGKLPKFSRAAQQNCSNLKTLRIASNFFLVPPCSEWVFALVKHASNLTTLEIVDILRPYEKWLPIIPILVSCLSRHKCLESLVIHRTTIIPVPALLYLLSSLPFLRRLSLDASVHYVSPLATDVPSNPPKFPNLEYVEVPSDYLAFFLTKDNRLPALKEVWIHPRTRYFPELDCDSSIHLSPLLNAVANQCSVVGLVGLFHMSEPPPTYIPSSGSSSSKSGLSRRISGFFKSLQEDTLAKSVFLGLSPASHPRSCGSLSCFDLVTALVLSSSYGSFDVNSPRFHEWMTLFPNVTRLQLQAGISSDALSRLKETLRKSNPNLTTISVGPAPLWVSMA</sequence>